<evidence type="ECO:0000313" key="3">
    <source>
        <dbReference type="Proteomes" id="UP000199427"/>
    </source>
</evidence>
<dbReference type="SUPFAM" id="SSF55729">
    <property type="entry name" value="Acyl-CoA N-acyltransferases (Nat)"/>
    <property type="match status" value="1"/>
</dbReference>
<keyword evidence="3" id="KW-1185">Reference proteome</keyword>
<dbReference type="AlphaFoldDB" id="A0A1H9K3L9"/>
<reference evidence="2 3" key="1">
    <citation type="submission" date="2016-10" db="EMBL/GenBank/DDBJ databases">
        <authorList>
            <person name="de Groot N.N."/>
        </authorList>
    </citation>
    <scope>NUCLEOTIDE SEQUENCE [LARGE SCALE GENOMIC DNA]</scope>
    <source>
        <strain evidence="2 3">DSM 21633</strain>
    </source>
</reference>
<dbReference type="FunFam" id="3.40.630.30:FF:000082">
    <property type="entry name" value="Acetyltransferase, GNAT family"/>
    <property type="match status" value="1"/>
</dbReference>
<dbReference type="OrthoDB" id="7365228at2"/>
<dbReference type="InterPro" id="IPR016181">
    <property type="entry name" value="Acyl_CoA_acyltransferase"/>
</dbReference>
<dbReference type="GO" id="GO:0016747">
    <property type="term" value="F:acyltransferase activity, transferring groups other than amino-acyl groups"/>
    <property type="evidence" value="ECO:0007669"/>
    <property type="project" value="InterPro"/>
</dbReference>
<name>A0A1H9K3L9_9BACI</name>
<keyword evidence="2" id="KW-0808">Transferase</keyword>
<dbReference type="PROSITE" id="PS51186">
    <property type="entry name" value="GNAT"/>
    <property type="match status" value="1"/>
</dbReference>
<dbReference type="STRING" id="571933.SAMN05216362_13516"/>
<protein>
    <submittedName>
        <fullName evidence="2">Acetyltransferase (GNAT) family protein</fullName>
    </submittedName>
</protein>
<organism evidence="2 3">
    <name type="scientific">Piscibacillus halophilus</name>
    <dbReference type="NCBI Taxonomy" id="571933"/>
    <lineage>
        <taxon>Bacteria</taxon>
        <taxon>Bacillati</taxon>
        <taxon>Bacillota</taxon>
        <taxon>Bacilli</taxon>
        <taxon>Bacillales</taxon>
        <taxon>Bacillaceae</taxon>
        <taxon>Piscibacillus</taxon>
    </lineage>
</organism>
<dbReference type="Gene3D" id="3.40.630.30">
    <property type="match status" value="1"/>
</dbReference>
<dbReference type="Pfam" id="PF00583">
    <property type="entry name" value="Acetyltransf_1"/>
    <property type="match status" value="1"/>
</dbReference>
<evidence type="ECO:0000313" key="2">
    <source>
        <dbReference type="EMBL" id="SEQ93557.1"/>
    </source>
</evidence>
<dbReference type="Proteomes" id="UP000199427">
    <property type="component" value="Unassembled WGS sequence"/>
</dbReference>
<evidence type="ECO:0000259" key="1">
    <source>
        <dbReference type="PROSITE" id="PS51186"/>
    </source>
</evidence>
<dbReference type="EMBL" id="FOES01000035">
    <property type="protein sequence ID" value="SEQ93557.1"/>
    <property type="molecule type" value="Genomic_DNA"/>
</dbReference>
<sequence>MKIIKTSALRKETLTQFFTKHWGSPQMVVSSGIYQCDELDGFAVIEGGEIMGLITYTINGDECEIMSLDSLIENRGIGSALIKQVELEAEKEKCKLVKLITTNDNLNALGFYQKRGYRLTKLYVNAVEQARKLKPEIPFIADNGIPIRDELLLVKEL</sequence>
<dbReference type="CDD" id="cd04301">
    <property type="entry name" value="NAT_SF"/>
    <property type="match status" value="1"/>
</dbReference>
<feature type="domain" description="N-acetyltransferase" evidence="1">
    <location>
        <begin position="1"/>
        <end position="138"/>
    </location>
</feature>
<gene>
    <name evidence="2" type="ORF">SAMN05216362_13516</name>
</gene>
<proteinExistence type="predicted"/>
<dbReference type="InterPro" id="IPR000182">
    <property type="entry name" value="GNAT_dom"/>
</dbReference>
<dbReference type="RefSeq" id="WP_091774858.1">
    <property type="nucleotide sequence ID" value="NZ_FOES01000035.1"/>
</dbReference>
<accession>A0A1H9K3L9</accession>